<comment type="caution">
    <text evidence="11">The sequence shown here is derived from an EMBL/GenBank/DDBJ whole genome shotgun (WGS) entry which is preliminary data.</text>
</comment>
<dbReference type="PANTHER" id="PTHR43292:SF4">
    <property type="entry name" value="ACYL-COA DEHYDROGENASE FADE34"/>
    <property type="match status" value="1"/>
</dbReference>
<feature type="domain" description="Acyl-CoA oxidase/dehydrogenase middle" evidence="9">
    <location>
        <begin position="140"/>
        <end position="224"/>
    </location>
</feature>
<dbReference type="AlphaFoldDB" id="A0A3N1CUP5"/>
<keyword evidence="3 6" id="KW-0285">Flavoprotein</keyword>
<feature type="domain" description="Acyl-CoA dehydrogenase/oxidase N-terminal" evidence="10">
    <location>
        <begin position="40"/>
        <end position="136"/>
    </location>
</feature>
<evidence type="ECO:0000259" key="10">
    <source>
        <dbReference type="Pfam" id="PF02771"/>
    </source>
</evidence>
<dbReference type="Gene3D" id="2.40.110.10">
    <property type="entry name" value="Butyryl-CoA Dehydrogenase, subunit A, domain 2"/>
    <property type="match status" value="1"/>
</dbReference>
<sequence length="421" mass="45214">MDATDTPELAAFRAEARTWLAENAPEHAGTVKHRLHFEHADTAREYEEAELASVRAAKAWQARLHAGGWAGVSWPAAFGGRGGTPGQEAVFAEESDRADVSVGPLLIGLKMVGPTLMRHGTTAQCAAHLGPLLSGQSVWCQLYSEPEAGSDLAALRTRAVLDEAAGEWVVTGQKVWTSSAQVADWAILLARTDVDVPKHQGITYFLVDMRSPGIEVRPLRQMNGSYHFNEVFLDAVRIPADQVVGEVNGGWKVVHTTLAAERAMIGGGGGEKARALLALAVSRGRDGDPLVRQRIAEVFTLDEILRFLGLKMRAAIARGVQPGPEGSIMKLLVARRAHEAAAAALAIEGEAALLAGADAPDDGAWQQQLLSAQGLRIGGGTDFIQLNAIAERILGLPRRRQPDKDTPFRELTARGRKEDRP</sequence>
<dbReference type="Proteomes" id="UP000272400">
    <property type="component" value="Unassembled WGS sequence"/>
</dbReference>
<dbReference type="InterPro" id="IPR036250">
    <property type="entry name" value="AcylCo_DH-like_C"/>
</dbReference>
<dbReference type="SUPFAM" id="SSF56645">
    <property type="entry name" value="Acyl-CoA dehydrogenase NM domain-like"/>
    <property type="match status" value="1"/>
</dbReference>
<proteinExistence type="inferred from homology"/>
<keyword evidence="12" id="KW-1185">Reference proteome</keyword>
<keyword evidence="5 6" id="KW-0560">Oxidoreductase</keyword>
<dbReference type="OrthoDB" id="3964153at2"/>
<organism evidence="11 12">
    <name type="scientific">Actinocorallia herbida</name>
    <dbReference type="NCBI Taxonomy" id="58109"/>
    <lineage>
        <taxon>Bacteria</taxon>
        <taxon>Bacillati</taxon>
        <taxon>Actinomycetota</taxon>
        <taxon>Actinomycetes</taxon>
        <taxon>Streptosporangiales</taxon>
        <taxon>Thermomonosporaceae</taxon>
        <taxon>Actinocorallia</taxon>
    </lineage>
</organism>
<dbReference type="Gene3D" id="1.20.140.10">
    <property type="entry name" value="Butyryl-CoA Dehydrogenase, subunit A, domain 3"/>
    <property type="match status" value="1"/>
</dbReference>
<dbReference type="InterPro" id="IPR009100">
    <property type="entry name" value="AcylCoA_DH/oxidase_NM_dom_sf"/>
</dbReference>
<evidence type="ECO:0000313" key="12">
    <source>
        <dbReference type="Proteomes" id="UP000272400"/>
    </source>
</evidence>
<dbReference type="Pfam" id="PF02770">
    <property type="entry name" value="Acyl-CoA_dh_M"/>
    <property type="match status" value="1"/>
</dbReference>
<dbReference type="InterPro" id="IPR037069">
    <property type="entry name" value="AcylCoA_DH/ox_N_sf"/>
</dbReference>
<dbReference type="RefSeq" id="WP_123664506.1">
    <property type="nucleotide sequence ID" value="NZ_RJKE01000001.1"/>
</dbReference>
<reference evidence="11 12" key="1">
    <citation type="submission" date="2018-11" db="EMBL/GenBank/DDBJ databases">
        <title>Sequencing the genomes of 1000 actinobacteria strains.</title>
        <authorList>
            <person name="Klenk H.-P."/>
        </authorList>
    </citation>
    <scope>NUCLEOTIDE SEQUENCE [LARGE SCALE GENOMIC DNA]</scope>
    <source>
        <strain evidence="11 12">DSM 44254</strain>
    </source>
</reference>
<dbReference type="PANTHER" id="PTHR43292">
    <property type="entry name" value="ACYL-COA DEHYDROGENASE"/>
    <property type="match status" value="1"/>
</dbReference>
<dbReference type="SUPFAM" id="SSF47203">
    <property type="entry name" value="Acyl-CoA dehydrogenase C-terminal domain-like"/>
    <property type="match status" value="1"/>
</dbReference>
<dbReference type="InterPro" id="IPR006091">
    <property type="entry name" value="Acyl-CoA_Oxase/DH_mid-dom"/>
</dbReference>
<comment type="cofactor">
    <cofactor evidence="1 6">
        <name>FAD</name>
        <dbReference type="ChEBI" id="CHEBI:57692"/>
    </cofactor>
</comment>
<feature type="compositionally biased region" description="Basic and acidic residues" evidence="7">
    <location>
        <begin position="400"/>
        <end position="421"/>
    </location>
</feature>
<dbReference type="Gene3D" id="1.10.540.10">
    <property type="entry name" value="Acyl-CoA dehydrogenase/oxidase, N-terminal domain"/>
    <property type="match status" value="1"/>
</dbReference>
<dbReference type="GO" id="GO:0005886">
    <property type="term" value="C:plasma membrane"/>
    <property type="evidence" value="ECO:0007669"/>
    <property type="project" value="TreeGrafter"/>
</dbReference>
<evidence type="ECO:0000256" key="2">
    <source>
        <dbReference type="ARBA" id="ARBA00009347"/>
    </source>
</evidence>
<evidence type="ECO:0000313" key="11">
    <source>
        <dbReference type="EMBL" id="ROO84955.1"/>
    </source>
</evidence>
<feature type="domain" description="Acyl-CoA dehydrogenase/oxidase C-terminal" evidence="8">
    <location>
        <begin position="248"/>
        <end position="394"/>
    </location>
</feature>
<protein>
    <submittedName>
        <fullName evidence="11">Acyl-CoA dehydrogenase</fullName>
    </submittedName>
</protein>
<dbReference type="InterPro" id="IPR013786">
    <property type="entry name" value="AcylCoA_DH/ox_N"/>
</dbReference>
<dbReference type="InterPro" id="IPR046373">
    <property type="entry name" value="Acyl-CoA_Oxase/DH_mid-dom_sf"/>
</dbReference>
<name>A0A3N1CUP5_9ACTN</name>
<dbReference type="InterPro" id="IPR009075">
    <property type="entry name" value="AcylCo_DH/oxidase_C"/>
</dbReference>
<dbReference type="Pfam" id="PF00441">
    <property type="entry name" value="Acyl-CoA_dh_1"/>
    <property type="match status" value="1"/>
</dbReference>
<evidence type="ECO:0000259" key="8">
    <source>
        <dbReference type="Pfam" id="PF00441"/>
    </source>
</evidence>
<evidence type="ECO:0000256" key="5">
    <source>
        <dbReference type="ARBA" id="ARBA00023002"/>
    </source>
</evidence>
<dbReference type="GO" id="GO:0016627">
    <property type="term" value="F:oxidoreductase activity, acting on the CH-CH group of donors"/>
    <property type="evidence" value="ECO:0007669"/>
    <property type="project" value="InterPro"/>
</dbReference>
<keyword evidence="4 6" id="KW-0274">FAD</keyword>
<dbReference type="Pfam" id="PF02771">
    <property type="entry name" value="Acyl-CoA_dh_N"/>
    <property type="match status" value="1"/>
</dbReference>
<comment type="similarity">
    <text evidence="2 6">Belongs to the acyl-CoA dehydrogenase family.</text>
</comment>
<evidence type="ECO:0000256" key="6">
    <source>
        <dbReference type="RuleBase" id="RU362125"/>
    </source>
</evidence>
<dbReference type="GO" id="GO:0050660">
    <property type="term" value="F:flavin adenine dinucleotide binding"/>
    <property type="evidence" value="ECO:0007669"/>
    <property type="project" value="InterPro"/>
</dbReference>
<evidence type="ECO:0000256" key="1">
    <source>
        <dbReference type="ARBA" id="ARBA00001974"/>
    </source>
</evidence>
<feature type="region of interest" description="Disordered" evidence="7">
    <location>
        <begin position="399"/>
        <end position="421"/>
    </location>
</feature>
<gene>
    <name evidence="11" type="ORF">EDD29_2487</name>
</gene>
<dbReference type="InterPro" id="IPR052161">
    <property type="entry name" value="Mycobact_Acyl-CoA_DH"/>
</dbReference>
<evidence type="ECO:0000256" key="4">
    <source>
        <dbReference type="ARBA" id="ARBA00022827"/>
    </source>
</evidence>
<dbReference type="EMBL" id="RJKE01000001">
    <property type="protein sequence ID" value="ROO84955.1"/>
    <property type="molecule type" value="Genomic_DNA"/>
</dbReference>
<evidence type="ECO:0000256" key="3">
    <source>
        <dbReference type="ARBA" id="ARBA00022630"/>
    </source>
</evidence>
<evidence type="ECO:0000259" key="9">
    <source>
        <dbReference type="Pfam" id="PF02770"/>
    </source>
</evidence>
<evidence type="ECO:0000256" key="7">
    <source>
        <dbReference type="SAM" id="MobiDB-lite"/>
    </source>
</evidence>
<accession>A0A3N1CUP5</accession>
<dbReference type="FunFam" id="2.40.110.10:FF:000011">
    <property type="entry name" value="Acyl-CoA dehydrogenase FadE34"/>
    <property type="match status" value="1"/>
</dbReference>